<comment type="caution">
    <text evidence="2">The sequence shown here is derived from an EMBL/GenBank/DDBJ whole genome shotgun (WGS) entry which is preliminary data.</text>
</comment>
<dbReference type="InterPro" id="IPR024520">
    <property type="entry name" value="DUF3558"/>
</dbReference>
<name>A0A4R5A9U0_9ACTN</name>
<keyword evidence="3" id="KW-1185">Reference proteome</keyword>
<proteinExistence type="predicted"/>
<feature type="compositionally biased region" description="Low complexity" evidence="1">
    <location>
        <begin position="82"/>
        <end position="97"/>
    </location>
</feature>
<accession>A0A4R5A9U0</accession>
<dbReference type="EMBL" id="SMKU01000329">
    <property type="protein sequence ID" value="TDD69023.1"/>
    <property type="molecule type" value="Genomic_DNA"/>
</dbReference>
<protein>
    <submittedName>
        <fullName evidence="2">DUF3558 domain-containing protein</fullName>
    </submittedName>
</protein>
<evidence type="ECO:0000256" key="1">
    <source>
        <dbReference type="SAM" id="MobiDB-lite"/>
    </source>
</evidence>
<evidence type="ECO:0000313" key="2">
    <source>
        <dbReference type="EMBL" id="TDD69023.1"/>
    </source>
</evidence>
<dbReference type="Pfam" id="PF12079">
    <property type="entry name" value="DUF3558"/>
    <property type="match status" value="1"/>
</dbReference>
<gene>
    <name evidence="2" type="ORF">E1298_37870</name>
</gene>
<sequence length="247" mass="26225">MSGCGRRRGSRLWEPRACTSSARARKWLVGNLEIAVRSPGDPSRVRGLTVARVTPKNTVAAVGCLLALLGGCGSGAEPDSKPTSTSPSTSGTALPAALPHRPRELRVDGIHSCDLLPKAQWAAFSIVGATKEPPEDDIPENCRFDVSSDSYTYDVTVYADQGVSLTVKGKPRIFTRLADVGGFAATVTDPPLATASHCLVQLDVAEKQHVDVAITGSEYEQEVREGGCEKVIAMAGIVLNTLQTLRR</sequence>
<dbReference type="AlphaFoldDB" id="A0A4R5A9U0"/>
<dbReference type="Proteomes" id="UP000294513">
    <property type="component" value="Unassembled WGS sequence"/>
</dbReference>
<evidence type="ECO:0000313" key="3">
    <source>
        <dbReference type="Proteomes" id="UP000294513"/>
    </source>
</evidence>
<organism evidence="2 3">
    <name type="scientific">Actinomadura rubrisoli</name>
    <dbReference type="NCBI Taxonomy" id="2530368"/>
    <lineage>
        <taxon>Bacteria</taxon>
        <taxon>Bacillati</taxon>
        <taxon>Actinomycetota</taxon>
        <taxon>Actinomycetes</taxon>
        <taxon>Streptosporangiales</taxon>
        <taxon>Thermomonosporaceae</taxon>
        <taxon>Actinomadura</taxon>
    </lineage>
</organism>
<reference evidence="2 3" key="1">
    <citation type="submission" date="2019-03" db="EMBL/GenBank/DDBJ databases">
        <title>Draft genome sequences of novel Actinobacteria.</title>
        <authorList>
            <person name="Sahin N."/>
            <person name="Ay H."/>
            <person name="Saygin H."/>
        </authorList>
    </citation>
    <scope>NUCLEOTIDE SEQUENCE [LARGE SCALE GENOMIC DNA]</scope>
    <source>
        <strain evidence="2 3">H3C3</strain>
    </source>
</reference>
<feature type="region of interest" description="Disordered" evidence="1">
    <location>
        <begin position="76"/>
        <end position="99"/>
    </location>
</feature>
<dbReference type="OrthoDB" id="5184069at2"/>